<evidence type="ECO:0000256" key="1">
    <source>
        <dbReference type="SAM" id="MobiDB-lite"/>
    </source>
</evidence>
<dbReference type="EMBL" id="SRMA01025759">
    <property type="protein sequence ID" value="TRY91274.1"/>
    <property type="molecule type" value="Genomic_DNA"/>
</dbReference>
<feature type="non-terminal residue" evidence="2">
    <location>
        <position position="1"/>
    </location>
</feature>
<sequence length="474" mass="54349">AELRGQNATDHSLALQYEETESSANSGSDEDYQPSSSSSSTEGEELTVIHSMQQDHVTSHIRNDVMICAYGDALFARKGREQSQHRYIAQKMRELGRLVLSAKEIESSVKGLKDLCEPTKFELVLKATRRLSNYSTNTTEYGKPSTAVKIGFSLKGATETWIGHCLMRSNTLAEKRAKKFKELLDNRWSSYVSTNAHSTMEQRRWNCEDCLPLTEDVISLQNYLRKIEDEAKAELIKHASTTAYKMLSESLLAQIIVFNKKREGEASRLNLETYLKADVGPMNKDIYETLSAVEKQLSHRLTRVVTRGKRGRKVPILLIERTKASLDFLIKKRTEDDDWCDDEENGVEQRFDNRSKRIKRARKIDDGDVRKESTREPPVTSKMKSATERRSIEDNWSDEGGAQKKQQKKLWTKEERTAVQQNMSKFVALRRVPGKNDCLLCIGKASPVLSNRTWKDVKYFVYNEIIKVKKNLKF</sequence>
<name>A0A553QMR1_9TELE</name>
<dbReference type="AlphaFoldDB" id="A0A553QMR1"/>
<dbReference type="PANTHER" id="PTHR33480">
    <property type="entry name" value="SET DOMAIN-CONTAINING PROTEIN-RELATED"/>
    <property type="match status" value="1"/>
</dbReference>
<keyword evidence="3" id="KW-1185">Reference proteome</keyword>
<protein>
    <submittedName>
        <fullName evidence="2">Uncharacterized protein</fullName>
    </submittedName>
</protein>
<gene>
    <name evidence="2" type="ORF">DNTS_035671</name>
</gene>
<organism evidence="2 3">
    <name type="scientific">Danionella cerebrum</name>
    <dbReference type="NCBI Taxonomy" id="2873325"/>
    <lineage>
        <taxon>Eukaryota</taxon>
        <taxon>Metazoa</taxon>
        <taxon>Chordata</taxon>
        <taxon>Craniata</taxon>
        <taxon>Vertebrata</taxon>
        <taxon>Euteleostomi</taxon>
        <taxon>Actinopterygii</taxon>
        <taxon>Neopterygii</taxon>
        <taxon>Teleostei</taxon>
        <taxon>Ostariophysi</taxon>
        <taxon>Cypriniformes</taxon>
        <taxon>Danionidae</taxon>
        <taxon>Danioninae</taxon>
        <taxon>Danionella</taxon>
    </lineage>
</organism>
<dbReference type="STRING" id="623744.A0A553QMR1"/>
<feature type="compositionally biased region" description="Polar residues" evidence="1">
    <location>
        <begin position="1"/>
        <end position="10"/>
    </location>
</feature>
<accession>A0A553QMR1</accession>
<feature type="region of interest" description="Disordered" evidence="1">
    <location>
        <begin position="1"/>
        <end position="45"/>
    </location>
</feature>
<proteinExistence type="predicted"/>
<dbReference type="PANTHER" id="PTHR33480:SF5">
    <property type="entry name" value="SI:DKEY-51D8.9"/>
    <property type="match status" value="1"/>
</dbReference>
<dbReference type="OrthoDB" id="5376140at2759"/>
<evidence type="ECO:0000313" key="2">
    <source>
        <dbReference type="EMBL" id="TRY91274.1"/>
    </source>
</evidence>
<evidence type="ECO:0000313" key="3">
    <source>
        <dbReference type="Proteomes" id="UP000316079"/>
    </source>
</evidence>
<comment type="caution">
    <text evidence="2">The sequence shown here is derived from an EMBL/GenBank/DDBJ whole genome shotgun (WGS) entry which is preliminary data.</text>
</comment>
<dbReference type="Proteomes" id="UP000316079">
    <property type="component" value="Unassembled WGS sequence"/>
</dbReference>
<reference evidence="2 3" key="1">
    <citation type="journal article" date="2019" name="Sci. Data">
        <title>Hybrid genome assembly and annotation of Danionella translucida.</title>
        <authorList>
            <person name="Kadobianskyi M."/>
            <person name="Schulze L."/>
            <person name="Schuelke M."/>
            <person name="Judkewitz B."/>
        </authorList>
    </citation>
    <scope>NUCLEOTIDE SEQUENCE [LARGE SCALE GENOMIC DNA]</scope>
    <source>
        <strain evidence="2 3">Bolton</strain>
    </source>
</reference>
<feature type="compositionally biased region" description="Basic and acidic residues" evidence="1">
    <location>
        <begin position="365"/>
        <end position="375"/>
    </location>
</feature>
<feature type="region of interest" description="Disordered" evidence="1">
    <location>
        <begin position="365"/>
        <end position="413"/>
    </location>
</feature>